<evidence type="ECO:0000256" key="1">
    <source>
        <dbReference type="SAM" id="MobiDB-lite"/>
    </source>
</evidence>
<dbReference type="Proteomes" id="UP000441772">
    <property type="component" value="Unassembled WGS sequence"/>
</dbReference>
<feature type="compositionally biased region" description="Polar residues" evidence="1">
    <location>
        <begin position="41"/>
        <end position="55"/>
    </location>
</feature>
<reference evidence="2 3" key="1">
    <citation type="submission" date="2019-09" db="EMBL/GenBank/DDBJ databases">
        <title>Characterization of the phylogenetic diversity of two novel species belonging to the genus Bifidobacterium: Bifidobacterium cebidarum sp. nov. and Bifidobacterium leontopitheci sp. nov.</title>
        <authorList>
            <person name="Lugli G.A."/>
            <person name="Duranti S."/>
            <person name="Milani C."/>
            <person name="Turroni F."/>
            <person name="Ventura M."/>
        </authorList>
    </citation>
    <scope>NUCLEOTIDE SEQUENCE [LARGE SCALE GENOMIC DNA]</scope>
    <source>
        <strain evidence="2 3">LMG 31471</strain>
    </source>
</reference>
<keyword evidence="3" id="KW-1185">Reference proteome</keyword>
<sequence>MAEQTANGERIPTGDGQAATGKHAGGVGHSDVLHSGVGHVTNDNHGGVASSSGRQDATAAQRPAPRHAPDVTPLVLIDFDGVINQFPDDKVRCRQNSTDWMKPGDPRIALYEHARWFVPDSKRYVSAGRLGSYRILWSSELVDRLRTLPAQIMWLSTWQPFTNALNMALDVDWDTINWYDPYTGEGRLTGKRRAVLSHLKTGRPIVWIDDEETTYDAGLDITDAAPAAPVLAVGPDSRIGISRQQMDGIERFVAAPPAEPAVRFDVVQDAHEGHWGF</sequence>
<feature type="region of interest" description="Disordered" evidence="1">
    <location>
        <begin position="1"/>
        <end position="68"/>
    </location>
</feature>
<dbReference type="EMBL" id="WBVT01000011">
    <property type="protein sequence ID" value="KAB7790479.1"/>
    <property type="molecule type" value="Genomic_DNA"/>
</dbReference>
<evidence type="ECO:0000313" key="2">
    <source>
        <dbReference type="EMBL" id="KAB7790479.1"/>
    </source>
</evidence>
<organism evidence="2 3">
    <name type="scientific">Bifidobacterium leontopitheci</name>
    <dbReference type="NCBI Taxonomy" id="2650774"/>
    <lineage>
        <taxon>Bacteria</taxon>
        <taxon>Bacillati</taxon>
        <taxon>Actinomycetota</taxon>
        <taxon>Actinomycetes</taxon>
        <taxon>Bifidobacteriales</taxon>
        <taxon>Bifidobacteriaceae</taxon>
        <taxon>Bifidobacterium</taxon>
    </lineage>
</organism>
<name>A0A6I1GM54_9BIFI</name>
<proteinExistence type="predicted"/>
<evidence type="ECO:0000313" key="3">
    <source>
        <dbReference type="Proteomes" id="UP000441772"/>
    </source>
</evidence>
<comment type="caution">
    <text evidence="2">The sequence shown here is derived from an EMBL/GenBank/DDBJ whole genome shotgun (WGS) entry which is preliminary data.</text>
</comment>
<protein>
    <submittedName>
        <fullName evidence="2">Uncharacterized protein</fullName>
    </submittedName>
</protein>
<dbReference type="AlphaFoldDB" id="A0A6I1GM54"/>
<dbReference type="RefSeq" id="WP_152234326.1">
    <property type="nucleotide sequence ID" value="NZ_JBHSKZ010000010.1"/>
</dbReference>
<accession>A0A6I1GM54</accession>
<gene>
    <name evidence="2" type="ORF">F7D09_0975</name>
</gene>